<dbReference type="Proteomes" id="UP000261600">
    <property type="component" value="Unplaced"/>
</dbReference>
<keyword evidence="1" id="KW-0472">Membrane</keyword>
<name>A0A3Q3JBE4_MONAL</name>
<reference evidence="2" key="2">
    <citation type="submission" date="2025-09" db="UniProtKB">
        <authorList>
            <consortium name="Ensembl"/>
        </authorList>
    </citation>
    <scope>IDENTIFICATION</scope>
</reference>
<reference evidence="2" key="1">
    <citation type="submission" date="2025-08" db="UniProtKB">
        <authorList>
            <consortium name="Ensembl"/>
        </authorList>
    </citation>
    <scope>IDENTIFICATION</scope>
</reference>
<feature type="transmembrane region" description="Helical" evidence="1">
    <location>
        <begin position="164"/>
        <end position="188"/>
    </location>
</feature>
<keyword evidence="1" id="KW-0812">Transmembrane</keyword>
<evidence type="ECO:0000313" key="2">
    <source>
        <dbReference type="Ensembl" id="ENSMALP00000014080.1"/>
    </source>
</evidence>
<organism evidence="2 3">
    <name type="scientific">Monopterus albus</name>
    <name type="common">Swamp eel</name>
    <dbReference type="NCBI Taxonomy" id="43700"/>
    <lineage>
        <taxon>Eukaryota</taxon>
        <taxon>Metazoa</taxon>
        <taxon>Chordata</taxon>
        <taxon>Craniata</taxon>
        <taxon>Vertebrata</taxon>
        <taxon>Euteleostomi</taxon>
        <taxon>Actinopterygii</taxon>
        <taxon>Neopterygii</taxon>
        <taxon>Teleostei</taxon>
        <taxon>Neoteleostei</taxon>
        <taxon>Acanthomorphata</taxon>
        <taxon>Anabantaria</taxon>
        <taxon>Synbranchiformes</taxon>
        <taxon>Synbranchidae</taxon>
        <taxon>Monopterus</taxon>
    </lineage>
</organism>
<keyword evidence="3" id="KW-1185">Reference proteome</keyword>
<accession>A0A3Q3JBE4</accession>
<protein>
    <submittedName>
        <fullName evidence="2">Uncharacterized protein</fullName>
    </submittedName>
</protein>
<proteinExistence type="predicted"/>
<sequence>MAVKITTRRNIHLRIANHTAQDIYVRLVGRGGPIAETNTGPQRDTLEQTEDEMEEQDEAGGTLIISELAYSPCASMLPTPVDNCQGGVDLIFSSPVQSPARLLRELHADPDIQAQLKAERERDRAYECTRMAARSQMGGAMTSGLRLLSSNERVNACVLSVARFVAVVMGILLVIVPTLLLLALAVYVQNNKRVSMKYTQKKKASTVLTT</sequence>
<keyword evidence="1" id="KW-1133">Transmembrane helix</keyword>
<evidence type="ECO:0000313" key="3">
    <source>
        <dbReference type="Proteomes" id="UP000261600"/>
    </source>
</evidence>
<dbReference type="Ensembl" id="ENSMALT00000014383.1">
    <property type="protein sequence ID" value="ENSMALP00000014080.1"/>
    <property type="gene ID" value="ENSMALG00000009881.1"/>
</dbReference>
<evidence type="ECO:0000256" key="1">
    <source>
        <dbReference type="SAM" id="Phobius"/>
    </source>
</evidence>
<dbReference type="AlphaFoldDB" id="A0A3Q3JBE4"/>